<evidence type="ECO:0000256" key="8">
    <source>
        <dbReference type="ARBA" id="ARBA00023136"/>
    </source>
</evidence>
<proteinExistence type="inferred from homology"/>
<evidence type="ECO:0000256" key="1">
    <source>
        <dbReference type="ARBA" id="ARBA00004162"/>
    </source>
</evidence>
<dbReference type="Proteomes" id="UP001290861">
    <property type="component" value="Unassembled WGS sequence"/>
</dbReference>
<sequence>MQTLAIGMPGGPELLVILFIVLLLFGAKKLPELSRSLGKSLGEFKKGQKEGTLPDSSEDEVEKQEISSSDEDRKE</sequence>
<dbReference type="InterPro" id="IPR003369">
    <property type="entry name" value="TatA/B/E"/>
</dbReference>
<evidence type="ECO:0000256" key="4">
    <source>
        <dbReference type="ARBA" id="ARBA00022692"/>
    </source>
</evidence>
<name>A0ABU5MSK0_9BACT</name>
<comment type="similarity">
    <text evidence="9">Belongs to the TatA/E family.</text>
</comment>
<keyword evidence="8 9" id="KW-0472">Membrane</keyword>
<dbReference type="RefSeq" id="WP_322606980.1">
    <property type="nucleotide sequence ID" value="NZ_JARVCO010000002.1"/>
</dbReference>
<comment type="subcellular location">
    <subcellularLocation>
        <location evidence="1 9">Cell membrane</location>
        <topology evidence="1 9">Single-pass membrane protein</topology>
    </subcellularLocation>
</comment>
<comment type="caution">
    <text evidence="11">The sequence shown here is derived from an EMBL/GenBank/DDBJ whole genome shotgun (WGS) entry which is preliminary data.</text>
</comment>
<keyword evidence="12" id="KW-1185">Reference proteome</keyword>
<dbReference type="Pfam" id="PF02416">
    <property type="entry name" value="TatA_B_E"/>
    <property type="match status" value="1"/>
</dbReference>
<evidence type="ECO:0000256" key="5">
    <source>
        <dbReference type="ARBA" id="ARBA00022927"/>
    </source>
</evidence>
<keyword evidence="4 9" id="KW-0812">Transmembrane</keyword>
<feature type="transmembrane region" description="Helical" evidence="9">
    <location>
        <begin position="6"/>
        <end position="27"/>
    </location>
</feature>
<evidence type="ECO:0000313" key="11">
    <source>
        <dbReference type="EMBL" id="MDZ8117175.1"/>
    </source>
</evidence>
<keyword evidence="6 9" id="KW-1133">Transmembrane helix</keyword>
<keyword evidence="5 9" id="KW-0653">Protein transport</keyword>
<dbReference type="PANTHER" id="PTHR42982">
    <property type="entry name" value="SEC-INDEPENDENT PROTEIN TRANSLOCASE PROTEIN TATA"/>
    <property type="match status" value="1"/>
</dbReference>
<gene>
    <name evidence="9 11" type="primary">tatA</name>
    <name evidence="11" type="ORF">P9H32_00930</name>
</gene>
<evidence type="ECO:0000256" key="6">
    <source>
        <dbReference type="ARBA" id="ARBA00022989"/>
    </source>
</evidence>
<dbReference type="HAMAP" id="MF_00236">
    <property type="entry name" value="TatA_E"/>
    <property type="match status" value="1"/>
</dbReference>
<accession>A0ABU5MSK0</accession>
<dbReference type="EMBL" id="JARVCO010000002">
    <property type="protein sequence ID" value="MDZ8117175.1"/>
    <property type="molecule type" value="Genomic_DNA"/>
</dbReference>
<evidence type="ECO:0000256" key="7">
    <source>
        <dbReference type="ARBA" id="ARBA00023010"/>
    </source>
</evidence>
<evidence type="ECO:0000256" key="2">
    <source>
        <dbReference type="ARBA" id="ARBA00022448"/>
    </source>
</evidence>
<reference evidence="11 12" key="1">
    <citation type="journal article" date="2024" name="Appl. Environ. Microbiol.">
        <title>Pontiella agarivorans sp. nov., a novel marine anaerobic bacterium capable of degrading macroalgal polysaccharides and fixing nitrogen.</title>
        <authorList>
            <person name="Liu N."/>
            <person name="Kivenson V."/>
            <person name="Peng X."/>
            <person name="Cui Z."/>
            <person name="Lankiewicz T.S."/>
            <person name="Gosselin K.M."/>
            <person name="English C.J."/>
            <person name="Blair E.M."/>
            <person name="O'Malley M.A."/>
            <person name="Valentine D.L."/>
        </authorList>
    </citation>
    <scope>NUCLEOTIDE SEQUENCE [LARGE SCALE GENOMIC DNA]</scope>
    <source>
        <strain evidence="11 12">NLcol2</strain>
    </source>
</reference>
<keyword evidence="3 9" id="KW-1003">Cell membrane</keyword>
<protein>
    <recommendedName>
        <fullName evidence="9">Sec-independent protein translocase protein TatA</fullName>
    </recommendedName>
</protein>
<evidence type="ECO:0000256" key="3">
    <source>
        <dbReference type="ARBA" id="ARBA00022475"/>
    </source>
</evidence>
<evidence type="ECO:0000256" key="9">
    <source>
        <dbReference type="HAMAP-Rule" id="MF_00236"/>
    </source>
</evidence>
<organism evidence="11 12">
    <name type="scientific">Pontiella agarivorans</name>
    <dbReference type="NCBI Taxonomy" id="3038953"/>
    <lineage>
        <taxon>Bacteria</taxon>
        <taxon>Pseudomonadati</taxon>
        <taxon>Kiritimatiellota</taxon>
        <taxon>Kiritimatiellia</taxon>
        <taxon>Kiritimatiellales</taxon>
        <taxon>Pontiellaceae</taxon>
        <taxon>Pontiella</taxon>
    </lineage>
</organism>
<dbReference type="PANTHER" id="PTHR42982:SF1">
    <property type="entry name" value="SEC-INDEPENDENT PROTEIN TRANSLOCASE PROTEIN TATA"/>
    <property type="match status" value="1"/>
</dbReference>
<evidence type="ECO:0000256" key="10">
    <source>
        <dbReference type="SAM" id="MobiDB-lite"/>
    </source>
</evidence>
<comment type="subunit">
    <text evidence="9">Forms a complex with TatC.</text>
</comment>
<dbReference type="Gene3D" id="1.20.5.3310">
    <property type="match status" value="1"/>
</dbReference>
<comment type="function">
    <text evidence="9">Part of the twin-arginine translocation (Tat) system that transports large folded proteins containing a characteristic twin-arginine motif in their signal peptide across membranes. TatA could form the protein-conducting channel of the Tat system.</text>
</comment>
<keyword evidence="7 9" id="KW-0811">Translocation</keyword>
<keyword evidence="2 9" id="KW-0813">Transport</keyword>
<evidence type="ECO:0000313" key="12">
    <source>
        <dbReference type="Proteomes" id="UP001290861"/>
    </source>
</evidence>
<feature type="region of interest" description="Disordered" evidence="10">
    <location>
        <begin position="44"/>
        <end position="75"/>
    </location>
</feature>
<dbReference type="NCBIfam" id="TIGR01411">
    <property type="entry name" value="tatAE"/>
    <property type="match status" value="1"/>
</dbReference>
<dbReference type="InterPro" id="IPR006312">
    <property type="entry name" value="TatA/E"/>
</dbReference>